<organism evidence="1 4">
    <name type="scientific">Agrobacterium vitis</name>
    <name type="common">Rhizobium vitis</name>
    <dbReference type="NCBI Taxonomy" id="373"/>
    <lineage>
        <taxon>Bacteria</taxon>
        <taxon>Pseudomonadati</taxon>
        <taxon>Pseudomonadota</taxon>
        <taxon>Alphaproteobacteria</taxon>
        <taxon>Hyphomicrobiales</taxon>
        <taxon>Rhizobiaceae</taxon>
        <taxon>Rhizobium/Agrobacterium group</taxon>
        <taxon>Agrobacterium</taxon>
    </lineage>
</organism>
<sequence length="231" mass="26418">MGNILGPEEFARLSKSNVLQNSDSDFIMRVAENMKAQPEEWRGLAYLNSDNPDHWDRLLYLIINLSPAGWDVKFSKLVSFVKILSRNWRREIPDLLLELDDEGIDVELFFQLERTVTFKLTTLLSDANELHKVIVDPNVDVSPFIARLGHAFLPGAVYQLEEYGLPRMISRKIHRSGAMNFNDPSLDLPTAIKAFQSIGLETISKIPSLSRFDVYVLKFFYEGITQDPIKS</sequence>
<evidence type="ECO:0000313" key="1">
    <source>
        <dbReference type="EMBL" id="MBF2712985.1"/>
    </source>
</evidence>
<dbReference type="EMBL" id="JACXXJ020000003">
    <property type="protein sequence ID" value="MBF2712985.1"/>
    <property type="molecule type" value="Genomic_DNA"/>
</dbReference>
<reference evidence="1" key="2">
    <citation type="submission" date="2020-11" db="EMBL/GenBank/DDBJ databases">
        <title>Agrobacterium vitis strain K377 genome.</title>
        <authorList>
            <person name="Xi H."/>
        </authorList>
    </citation>
    <scope>NUCLEOTIDE SEQUENCE</scope>
    <source>
        <strain evidence="1">K377</strain>
    </source>
</reference>
<evidence type="ECO:0000313" key="2">
    <source>
        <dbReference type="EMBL" id="MUP07835.1"/>
    </source>
</evidence>
<evidence type="ECO:0000313" key="4">
    <source>
        <dbReference type="Proteomes" id="UP000655037"/>
    </source>
</evidence>
<dbReference type="EMBL" id="MBEV02000020">
    <property type="protein sequence ID" value="MUP07835.1"/>
    <property type="molecule type" value="Genomic_DNA"/>
</dbReference>
<proteinExistence type="predicted"/>
<evidence type="ECO:0000313" key="3">
    <source>
        <dbReference type="Proteomes" id="UP000175993"/>
    </source>
</evidence>
<dbReference type="Proteomes" id="UP000175993">
    <property type="component" value="Unassembled WGS sequence"/>
</dbReference>
<comment type="caution">
    <text evidence="1">The sequence shown here is derived from an EMBL/GenBank/DDBJ whole genome shotgun (WGS) entry which is preliminary data.</text>
</comment>
<reference evidence="2 3" key="1">
    <citation type="submission" date="2019-11" db="EMBL/GenBank/DDBJ databases">
        <title>Whole-genome sequencing of Allorhizobium vitis.</title>
        <authorList>
            <person name="Gan H.M."/>
            <person name="Savka M.A."/>
        </authorList>
    </citation>
    <scope>NUCLEOTIDE SEQUENCE [LARGE SCALE GENOMIC DNA]</scope>
    <source>
        <strain evidence="2 3">AB4</strain>
    </source>
</reference>
<dbReference type="AlphaFoldDB" id="A0AAE2UT04"/>
<accession>A0AAE2UT04</accession>
<dbReference type="Proteomes" id="UP000655037">
    <property type="component" value="Unassembled WGS sequence"/>
</dbReference>
<dbReference type="RefSeq" id="WP_141747314.1">
    <property type="nucleotide sequence ID" value="NZ_CP118262.1"/>
</dbReference>
<gene>
    <name evidence="2" type="ORF">BBI04_023920</name>
    <name evidence="1" type="ORF">IEI95_001780</name>
</gene>
<protein>
    <submittedName>
        <fullName evidence="1">Uncharacterized protein</fullName>
    </submittedName>
</protein>
<name>A0AAE2UT04_AGRVI</name>